<dbReference type="RefSeq" id="XP_024396578.1">
    <property type="nucleotide sequence ID" value="XM_024540810.2"/>
</dbReference>
<feature type="compositionally biased region" description="Basic and acidic residues" evidence="1">
    <location>
        <begin position="163"/>
        <end position="176"/>
    </location>
</feature>
<dbReference type="OrthoDB" id="21470at2759"/>
<dbReference type="GO" id="GO:0003676">
    <property type="term" value="F:nucleic acid binding"/>
    <property type="evidence" value="ECO:0007669"/>
    <property type="project" value="InterPro"/>
</dbReference>
<dbReference type="AlphaFoldDB" id="A0A7I4F659"/>
<dbReference type="EnsemblPlants" id="Pp3c15_7650V3.2">
    <property type="protein sequence ID" value="Pp3c15_7650V3.2"/>
    <property type="gene ID" value="Pp3c15_7650"/>
</dbReference>
<feature type="compositionally biased region" description="Low complexity" evidence="1">
    <location>
        <begin position="39"/>
        <end position="50"/>
    </location>
</feature>
<feature type="compositionally biased region" description="Polar residues" evidence="1">
    <location>
        <begin position="59"/>
        <end position="90"/>
    </location>
</feature>
<dbReference type="PANTHER" id="PTHR20923:SF1">
    <property type="entry name" value="G PATCH DOMAIN AND ANKYRIN REPEAT-CONTAINING PROTEIN 1"/>
    <property type="match status" value="1"/>
</dbReference>
<protein>
    <recommendedName>
        <fullName evidence="2">G-patch domain-containing protein</fullName>
    </recommendedName>
</protein>
<dbReference type="Gramene" id="Pp3c15_7650V3.2">
    <property type="protein sequence ID" value="Pp3c15_7650V3.2"/>
    <property type="gene ID" value="Pp3c15_7650"/>
</dbReference>
<gene>
    <name evidence="3" type="primary">LOC112292388</name>
</gene>
<feature type="region of interest" description="Disordered" evidence="1">
    <location>
        <begin position="26"/>
        <end position="101"/>
    </location>
</feature>
<dbReference type="PROSITE" id="PS50174">
    <property type="entry name" value="G_PATCH"/>
    <property type="match status" value="1"/>
</dbReference>
<keyword evidence="4" id="KW-1185">Reference proteome</keyword>
<accession>A0A7I4F659</accession>
<dbReference type="Pfam" id="PF01585">
    <property type="entry name" value="G-patch"/>
    <property type="match status" value="1"/>
</dbReference>
<evidence type="ECO:0000313" key="3">
    <source>
        <dbReference type="EnsemblPlants" id="Pp3c15_7650V3.2"/>
    </source>
</evidence>
<dbReference type="KEGG" id="ppp:112292388"/>
<dbReference type="InterPro" id="IPR000467">
    <property type="entry name" value="G_patch_dom"/>
</dbReference>
<dbReference type="InterPro" id="IPR039146">
    <property type="entry name" value="GPANK1"/>
</dbReference>
<evidence type="ECO:0000259" key="2">
    <source>
        <dbReference type="PROSITE" id="PS50174"/>
    </source>
</evidence>
<reference evidence="3 4" key="1">
    <citation type="journal article" date="2008" name="Science">
        <title>The Physcomitrella genome reveals evolutionary insights into the conquest of land by plants.</title>
        <authorList>
            <person name="Rensing S."/>
            <person name="Lang D."/>
            <person name="Zimmer A."/>
            <person name="Terry A."/>
            <person name="Salamov A."/>
            <person name="Shapiro H."/>
            <person name="Nishiyama T."/>
            <person name="Perroud P.-F."/>
            <person name="Lindquist E."/>
            <person name="Kamisugi Y."/>
            <person name="Tanahashi T."/>
            <person name="Sakakibara K."/>
            <person name="Fujita T."/>
            <person name="Oishi K."/>
            <person name="Shin-I T."/>
            <person name="Kuroki Y."/>
            <person name="Toyoda A."/>
            <person name="Suzuki Y."/>
            <person name="Hashimoto A."/>
            <person name="Yamaguchi K."/>
            <person name="Sugano A."/>
            <person name="Kohara Y."/>
            <person name="Fujiyama A."/>
            <person name="Anterola A."/>
            <person name="Aoki S."/>
            <person name="Ashton N."/>
            <person name="Barbazuk W.B."/>
            <person name="Barker E."/>
            <person name="Bennetzen J."/>
            <person name="Bezanilla M."/>
            <person name="Blankenship R."/>
            <person name="Cho S.H."/>
            <person name="Dutcher S."/>
            <person name="Estelle M."/>
            <person name="Fawcett J.A."/>
            <person name="Gundlach H."/>
            <person name="Hanada K."/>
            <person name="Heyl A."/>
            <person name="Hicks K.A."/>
            <person name="Hugh J."/>
            <person name="Lohr M."/>
            <person name="Mayer K."/>
            <person name="Melkozernov A."/>
            <person name="Murata T."/>
            <person name="Nelson D."/>
            <person name="Pils B."/>
            <person name="Prigge M."/>
            <person name="Reiss B."/>
            <person name="Renner T."/>
            <person name="Rombauts S."/>
            <person name="Rushton P."/>
            <person name="Sanderfoot A."/>
            <person name="Schween G."/>
            <person name="Shiu S.-H."/>
            <person name="Stueber K."/>
            <person name="Theodoulou F.L."/>
            <person name="Tu H."/>
            <person name="Van de Peer Y."/>
            <person name="Verrier P.J."/>
            <person name="Waters E."/>
            <person name="Wood A."/>
            <person name="Yang L."/>
            <person name="Cove D."/>
            <person name="Cuming A."/>
            <person name="Hasebe M."/>
            <person name="Lucas S."/>
            <person name="Mishler D.B."/>
            <person name="Reski R."/>
            <person name="Grigoriev I."/>
            <person name="Quatrano R.S."/>
            <person name="Boore J.L."/>
        </authorList>
    </citation>
    <scope>NUCLEOTIDE SEQUENCE [LARGE SCALE GENOMIC DNA]</scope>
    <source>
        <strain evidence="3 4">cv. Gransden 2004</strain>
    </source>
</reference>
<reference evidence="3" key="3">
    <citation type="submission" date="2020-12" db="UniProtKB">
        <authorList>
            <consortium name="EnsemblPlants"/>
        </authorList>
    </citation>
    <scope>IDENTIFICATION</scope>
</reference>
<dbReference type="GeneID" id="112292388"/>
<name>A0A7I4F659_PHYPA</name>
<organism evidence="3 4">
    <name type="scientific">Physcomitrium patens</name>
    <name type="common">Spreading-leaved earth moss</name>
    <name type="synonym">Physcomitrella patens</name>
    <dbReference type="NCBI Taxonomy" id="3218"/>
    <lineage>
        <taxon>Eukaryota</taxon>
        <taxon>Viridiplantae</taxon>
        <taxon>Streptophyta</taxon>
        <taxon>Embryophyta</taxon>
        <taxon>Bryophyta</taxon>
        <taxon>Bryophytina</taxon>
        <taxon>Bryopsida</taxon>
        <taxon>Funariidae</taxon>
        <taxon>Funariales</taxon>
        <taxon>Funariaceae</taxon>
        <taxon>Physcomitrium</taxon>
    </lineage>
</organism>
<dbReference type="PANTHER" id="PTHR20923">
    <property type="entry name" value="BAT4 PROTEIN-RELATED"/>
    <property type="match status" value="1"/>
</dbReference>
<dbReference type="EnsemblPlants" id="Pp3c15_7650V3.1">
    <property type="protein sequence ID" value="Pp3c15_7650V3.1"/>
    <property type="gene ID" value="Pp3c15_7650"/>
</dbReference>
<evidence type="ECO:0000256" key="1">
    <source>
        <dbReference type="SAM" id="MobiDB-lite"/>
    </source>
</evidence>
<dbReference type="Gramene" id="Pp3c15_7650V3.1">
    <property type="protein sequence ID" value="Pp3c15_7650V3.1"/>
    <property type="gene ID" value="Pp3c15_7650"/>
</dbReference>
<dbReference type="SMART" id="SM00443">
    <property type="entry name" value="G_patch"/>
    <property type="match status" value="1"/>
</dbReference>
<dbReference type="EMBL" id="ABEU02000015">
    <property type="status" value="NOT_ANNOTATED_CDS"/>
    <property type="molecule type" value="Genomic_DNA"/>
</dbReference>
<sequence length="208" mass="22622">MSGSSRDNSNDLCRIFVKGAEQVTVSKKRARDVNTARGAAAFTAEESTSSYGNFGGLPSNFQSRTPSGRNSQSLLGSSSRPLEASGNNEAASVRSDPLPESNIGFQLLKKSGWKEGTGLGVVEQGRLDPVESYLKQDRRGIGADLKKNKSTMSSENRQNRKNAVKEPADGKKEKVLSKKAKKALAIAEREREHALAAAFYREFWPENV</sequence>
<feature type="domain" description="G-patch" evidence="2">
    <location>
        <begin position="100"/>
        <end position="146"/>
    </location>
</feature>
<feature type="compositionally biased region" description="Basic and acidic residues" evidence="1">
    <location>
        <begin position="125"/>
        <end position="147"/>
    </location>
</feature>
<feature type="region of interest" description="Disordered" evidence="1">
    <location>
        <begin position="124"/>
        <end position="177"/>
    </location>
</feature>
<dbReference type="Proteomes" id="UP000006727">
    <property type="component" value="Chromosome 15"/>
</dbReference>
<evidence type="ECO:0000313" key="4">
    <source>
        <dbReference type="Proteomes" id="UP000006727"/>
    </source>
</evidence>
<proteinExistence type="predicted"/>
<reference evidence="3 4" key="2">
    <citation type="journal article" date="2018" name="Plant J.">
        <title>The Physcomitrella patens chromosome-scale assembly reveals moss genome structure and evolution.</title>
        <authorList>
            <person name="Lang D."/>
            <person name="Ullrich K.K."/>
            <person name="Murat F."/>
            <person name="Fuchs J."/>
            <person name="Jenkins J."/>
            <person name="Haas F.B."/>
            <person name="Piednoel M."/>
            <person name="Gundlach H."/>
            <person name="Van Bel M."/>
            <person name="Meyberg R."/>
            <person name="Vives C."/>
            <person name="Morata J."/>
            <person name="Symeonidi A."/>
            <person name="Hiss M."/>
            <person name="Muchero W."/>
            <person name="Kamisugi Y."/>
            <person name="Saleh O."/>
            <person name="Blanc G."/>
            <person name="Decker E.L."/>
            <person name="van Gessel N."/>
            <person name="Grimwood J."/>
            <person name="Hayes R.D."/>
            <person name="Graham S.W."/>
            <person name="Gunter L.E."/>
            <person name="McDaniel S.F."/>
            <person name="Hoernstein S.N.W."/>
            <person name="Larsson A."/>
            <person name="Li F.W."/>
            <person name="Perroud P.F."/>
            <person name="Phillips J."/>
            <person name="Ranjan P."/>
            <person name="Rokshar D.S."/>
            <person name="Rothfels C.J."/>
            <person name="Schneider L."/>
            <person name="Shu S."/>
            <person name="Stevenson D.W."/>
            <person name="Thummler F."/>
            <person name="Tillich M."/>
            <person name="Villarreal Aguilar J.C."/>
            <person name="Widiez T."/>
            <person name="Wong G.K."/>
            <person name="Wymore A."/>
            <person name="Zhang Y."/>
            <person name="Zimmer A.D."/>
            <person name="Quatrano R.S."/>
            <person name="Mayer K.F.X."/>
            <person name="Goodstein D."/>
            <person name="Casacuberta J.M."/>
            <person name="Vandepoele K."/>
            <person name="Reski R."/>
            <person name="Cuming A.C."/>
            <person name="Tuskan G.A."/>
            <person name="Maumus F."/>
            <person name="Salse J."/>
            <person name="Schmutz J."/>
            <person name="Rensing S.A."/>
        </authorList>
    </citation>
    <scope>NUCLEOTIDE SEQUENCE [LARGE SCALE GENOMIC DNA]</scope>
    <source>
        <strain evidence="3 4">cv. Gransden 2004</strain>
    </source>
</reference>
<dbReference type="RefSeq" id="XP_024396579.1">
    <property type="nucleotide sequence ID" value="XM_024540811.2"/>
</dbReference>